<gene>
    <name evidence="1" type="ORF">GA0070606_3077</name>
</gene>
<protein>
    <submittedName>
        <fullName evidence="1">Uncharacterized protein</fullName>
    </submittedName>
</protein>
<organism evidence="1 2">
    <name type="scientific">Micromonospora citrea</name>
    <dbReference type="NCBI Taxonomy" id="47855"/>
    <lineage>
        <taxon>Bacteria</taxon>
        <taxon>Bacillati</taxon>
        <taxon>Actinomycetota</taxon>
        <taxon>Actinomycetes</taxon>
        <taxon>Micromonosporales</taxon>
        <taxon>Micromonosporaceae</taxon>
        <taxon>Micromonospora</taxon>
    </lineage>
</organism>
<dbReference type="STRING" id="47855.GA0070606_3077"/>
<accession>A0A1C6UYX6</accession>
<dbReference type="EMBL" id="FMHZ01000002">
    <property type="protein sequence ID" value="SCL59275.1"/>
    <property type="molecule type" value="Genomic_DNA"/>
</dbReference>
<proteinExistence type="predicted"/>
<keyword evidence="2" id="KW-1185">Reference proteome</keyword>
<name>A0A1C6UYX6_9ACTN</name>
<evidence type="ECO:0000313" key="1">
    <source>
        <dbReference type="EMBL" id="SCL59275.1"/>
    </source>
</evidence>
<dbReference type="AlphaFoldDB" id="A0A1C6UYX6"/>
<dbReference type="Proteomes" id="UP000199001">
    <property type="component" value="Unassembled WGS sequence"/>
</dbReference>
<sequence>MRPAAGAWARTGSVVPAALFYGILPTVDSAVRRTQGQQRPATADSGK</sequence>
<evidence type="ECO:0000313" key="2">
    <source>
        <dbReference type="Proteomes" id="UP000199001"/>
    </source>
</evidence>
<reference evidence="2" key="1">
    <citation type="submission" date="2016-06" db="EMBL/GenBank/DDBJ databases">
        <authorList>
            <person name="Varghese N."/>
            <person name="Submissions Spin"/>
        </authorList>
    </citation>
    <scope>NUCLEOTIDE SEQUENCE [LARGE SCALE GENOMIC DNA]</scope>
    <source>
        <strain evidence="2">DSM 43903</strain>
    </source>
</reference>